<gene>
    <name evidence="2" type="ORF">L201_001688</name>
</gene>
<evidence type="ECO:0000256" key="1">
    <source>
        <dbReference type="SAM" id="MobiDB-lite"/>
    </source>
</evidence>
<organism evidence="2 3">
    <name type="scientific">Kwoniella dendrophila CBS 6074</name>
    <dbReference type="NCBI Taxonomy" id="1295534"/>
    <lineage>
        <taxon>Eukaryota</taxon>
        <taxon>Fungi</taxon>
        <taxon>Dikarya</taxon>
        <taxon>Basidiomycota</taxon>
        <taxon>Agaricomycotina</taxon>
        <taxon>Tremellomycetes</taxon>
        <taxon>Tremellales</taxon>
        <taxon>Cryptococcaceae</taxon>
        <taxon>Kwoniella</taxon>
    </lineage>
</organism>
<sequence length="245" mass="28321">MSNNQLSELGSWDKMESGSDDEFVIVHNQPGIEHKDEVASVISNNDDPGANSCLSTGANTGAKADIATNTTDIDWESRFLKKEQAIRELISALPNKDDWSQELWDLYQRQPYRDLTGWSPADIATYRRLPQPFLSDVDVREKSNSNTQIERVVKYYRSTLLDDPNSYFSNDDDQIDPIVKKHQRLGRARAMIDGERDDEKFYDSCTDEEGTHWSAQDLYLDLPQKVKEKKEHKRRRPELYLDESE</sequence>
<name>A0AAX4JPJ1_9TREE</name>
<evidence type="ECO:0000313" key="2">
    <source>
        <dbReference type="EMBL" id="WWC86809.1"/>
    </source>
</evidence>
<evidence type="ECO:0000313" key="3">
    <source>
        <dbReference type="Proteomes" id="UP001355207"/>
    </source>
</evidence>
<keyword evidence="3" id="KW-1185">Reference proteome</keyword>
<reference evidence="2 3" key="1">
    <citation type="submission" date="2024-01" db="EMBL/GenBank/DDBJ databases">
        <title>Comparative genomics of Cryptococcus and Kwoniella reveals pathogenesis evolution and contrasting modes of karyotype evolution via chromosome fusion or intercentromeric recombination.</title>
        <authorList>
            <person name="Coelho M.A."/>
            <person name="David-Palma M."/>
            <person name="Shea T."/>
            <person name="Bowers K."/>
            <person name="McGinley-Smith S."/>
            <person name="Mohammad A.W."/>
            <person name="Gnirke A."/>
            <person name="Yurkov A.M."/>
            <person name="Nowrousian M."/>
            <person name="Sun S."/>
            <person name="Cuomo C.A."/>
            <person name="Heitman J."/>
        </authorList>
    </citation>
    <scope>NUCLEOTIDE SEQUENCE [LARGE SCALE GENOMIC DNA]</scope>
    <source>
        <strain evidence="2 3">CBS 6074</strain>
    </source>
</reference>
<dbReference type="EMBL" id="CP144099">
    <property type="protein sequence ID" value="WWC86809.1"/>
    <property type="molecule type" value="Genomic_DNA"/>
</dbReference>
<dbReference type="RefSeq" id="XP_066073572.1">
    <property type="nucleotide sequence ID" value="XM_066217475.1"/>
</dbReference>
<dbReference type="AlphaFoldDB" id="A0AAX4JPJ1"/>
<dbReference type="Proteomes" id="UP001355207">
    <property type="component" value="Chromosome 2"/>
</dbReference>
<evidence type="ECO:0008006" key="4">
    <source>
        <dbReference type="Google" id="ProtNLM"/>
    </source>
</evidence>
<accession>A0AAX4JPJ1</accession>
<dbReference type="GeneID" id="91092360"/>
<feature type="region of interest" description="Disordered" evidence="1">
    <location>
        <begin position="224"/>
        <end position="245"/>
    </location>
</feature>
<proteinExistence type="predicted"/>
<protein>
    <recommendedName>
        <fullName evidence="4">ASX DEUBAD domain-containing protein</fullName>
    </recommendedName>
</protein>